<dbReference type="InterPro" id="IPR052016">
    <property type="entry name" value="Bact_Sigma-Reg"/>
</dbReference>
<proteinExistence type="predicted"/>
<dbReference type="Pfam" id="PF07228">
    <property type="entry name" value="SpoIIE"/>
    <property type="match status" value="1"/>
</dbReference>
<keyword evidence="1" id="KW-0378">Hydrolase</keyword>
<organism evidence="3 4">
    <name type="scientific">Anoxybacter fermentans</name>
    <dbReference type="NCBI Taxonomy" id="1323375"/>
    <lineage>
        <taxon>Bacteria</taxon>
        <taxon>Bacillati</taxon>
        <taxon>Bacillota</taxon>
        <taxon>Clostridia</taxon>
        <taxon>Halanaerobiales</taxon>
        <taxon>Anoxybacter</taxon>
    </lineage>
</organism>
<gene>
    <name evidence="3" type="ORF">BBF96_12580</name>
</gene>
<evidence type="ECO:0000313" key="4">
    <source>
        <dbReference type="Proteomes" id="UP000267250"/>
    </source>
</evidence>
<name>A0A3S9T307_9FIRM</name>
<dbReference type="AlphaFoldDB" id="A0A3S9T307"/>
<dbReference type="SUPFAM" id="SSF81606">
    <property type="entry name" value="PP2C-like"/>
    <property type="match status" value="1"/>
</dbReference>
<dbReference type="PANTHER" id="PTHR43156">
    <property type="entry name" value="STAGE II SPORULATION PROTEIN E-RELATED"/>
    <property type="match status" value="1"/>
</dbReference>
<dbReference type="PANTHER" id="PTHR43156:SF2">
    <property type="entry name" value="STAGE II SPORULATION PROTEIN E"/>
    <property type="match status" value="1"/>
</dbReference>
<dbReference type="Gene3D" id="3.60.40.10">
    <property type="entry name" value="PPM-type phosphatase domain"/>
    <property type="match status" value="1"/>
</dbReference>
<evidence type="ECO:0000259" key="2">
    <source>
        <dbReference type="Pfam" id="PF07228"/>
    </source>
</evidence>
<feature type="domain" description="PPM-type phosphatase" evidence="2">
    <location>
        <begin position="19"/>
        <end position="207"/>
    </location>
</feature>
<sequence>MSRYGEELCGDHVEVLKKEDGTILVLSDGLGSGVKANILATLTTKIAIGLIEKNLPLEEIIETIIETLPICEVREIAYSTLAVLKIYNDGRAYLIELDSPPAFFLKQGKVQPLYMKERRIKGKLIKEAHFKLELGDYIFLTSDGIIHAGIGGLMDFGLGWDGVANHLEELAAEGLSLNRMVEKMIKICEAYYLMEPGDDFTIIGARLRKPRYLTIMTGPPINPSDDFIMSRRLLEARGKKVICGGTTAQIFARETGCELECTFNYVDPDVPPISFIEGVDLVTEGLLTLNRTLEYLQRPGDSEMPLGKDGASLLARELLESDEIHFLVGRAVNEAHQNLDLPVNLGIRTQVIKRLVNTLKGLNKKVKIEWF</sequence>
<evidence type="ECO:0000256" key="1">
    <source>
        <dbReference type="ARBA" id="ARBA00022801"/>
    </source>
</evidence>
<dbReference type="EMBL" id="CP016379">
    <property type="protein sequence ID" value="AZR74927.1"/>
    <property type="molecule type" value="Genomic_DNA"/>
</dbReference>
<dbReference type="InterPro" id="IPR001932">
    <property type="entry name" value="PPM-type_phosphatase-like_dom"/>
</dbReference>
<reference evidence="3 4" key="1">
    <citation type="submission" date="2016-07" db="EMBL/GenBank/DDBJ databases">
        <title>Genome and transcriptome analysis of iron-reducing fermentative bacteria Anoxybacter fermentans.</title>
        <authorList>
            <person name="Zeng X."/>
            <person name="Shao Z."/>
        </authorList>
    </citation>
    <scope>NUCLEOTIDE SEQUENCE [LARGE SCALE GENOMIC DNA]</scope>
    <source>
        <strain evidence="3 4">DY22613</strain>
    </source>
</reference>
<evidence type="ECO:0000313" key="3">
    <source>
        <dbReference type="EMBL" id="AZR74927.1"/>
    </source>
</evidence>
<protein>
    <submittedName>
        <fullName evidence="3">Serine/threonine protein phosphatase</fullName>
    </submittedName>
</protein>
<dbReference type="Proteomes" id="UP000267250">
    <property type="component" value="Chromosome"/>
</dbReference>
<keyword evidence="4" id="KW-1185">Reference proteome</keyword>
<accession>A0A3S9T307</accession>
<dbReference type="KEGG" id="aft:BBF96_12580"/>
<dbReference type="InterPro" id="IPR036457">
    <property type="entry name" value="PPM-type-like_dom_sf"/>
</dbReference>
<dbReference type="GO" id="GO:0016791">
    <property type="term" value="F:phosphatase activity"/>
    <property type="evidence" value="ECO:0007669"/>
    <property type="project" value="TreeGrafter"/>
</dbReference>